<dbReference type="GO" id="GO:0016810">
    <property type="term" value="F:hydrolase activity, acting on carbon-nitrogen (but not peptide) bonds"/>
    <property type="evidence" value="ECO:0007669"/>
    <property type="project" value="InterPro"/>
</dbReference>
<dbReference type="RefSeq" id="WP_327788620.1">
    <property type="nucleotide sequence ID" value="NZ_JARGEQ010000073.1"/>
</dbReference>
<dbReference type="EMBL" id="JARGEQ010000073">
    <property type="protein sequence ID" value="MDF1586205.1"/>
    <property type="molecule type" value="Genomic_DNA"/>
</dbReference>
<dbReference type="InterPro" id="IPR011059">
    <property type="entry name" value="Metal-dep_hydrolase_composite"/>
</dbReference>
<dbReference type="Proteomes" id="UP001301140">
    <property type="component" value="Unassembled WGS sequence"/>
</dbReference>
<protein>
    <submittedName>
        <fullName evidence="4">Amidohydrolase family protein</fullName>
    </submittedName>
</protein>
<dbReference type="Gene3D" id="3.20.20.140">
    <property type="entry name" value="Metal-dependent hydrolases"/>
    <property type="match status" value="1"/>
</dbReference>
<keyword evidence="5" id="KW-1185">Reference proteome</keyword>
<dbReference type="Gene3D" id="2.30.40.10">
    <property type="entry name" value="Urease, subunit C, domain 1"/>
    <property type="match status" value="1"/>
</dbReference>
<evidence type="ECO:0000256" key="2">
    <source>
        <dbReference type="ARBA" id="ARBA00022801"/>
    </source>
</evidence>
<evidence type="ECO:0000313" key="4">
    <source>
        <dbReference type="EMBL" id="MDF1586205.1"/>
    </source>
</evidence>
<dbReference type="PANTHER" id="PTHR43794">
    <property type="entry name" value="AMINOHYDROLASE SSNA-RELATED"/>
    <property type="match status" value="1"/>
</dbReference>
<evidence type="ECO:0000313" key="5">
    <source>
        <dbReference type="Proteomes" id="UP001301140"/>
    </source>
</evidence>
<dbReference type="PANTHER" id="PTHR43794:SF11">
    <property type="entry name" value="AMIDOHYDROLASE-RELATED DOMAIN-CONTAINING PROTEIN"/>
    <property type="match status" value="1"/>
</dbReference>
<evidence type="ECO:0000259" key="3">
    <source>
        <dbReference type="Pfam" id="PF01979"/>
    </source>
</evidence>
<feature type="domain" description="Amidohydrolase-related" evidence="3">
    <location>
        <begin position="70"/>
        <end position="439"/>
    </location>
</feature>
<gene>
    <name evidence="4" type="ORF">PZ740_07385</name>
</gene>
<dbReference type="SUPFAM" id="SSF51338">
    <property type="entry name" value="Composite domain of metallo-dependent hydrolases"/>
    <property type="match status" value="2"/>
</dbReference>
<dbReference type="AlphaFoldDB" id="A0AAP3V1Q4"/>
<dbReference type="InterPro" id="IPR032466">
    <property type="entry name" value="Metal_Hydrolase"/>
</dbReference>
<comment type="caution">
    <text evidence="4">The sequence shown here is derived from an EMBL/GenBank/DDBJ whole genome shotgun (WGS) entry which is preliminary data.</text>
</comment>
<name>A0AAP3V1Q4_9PROT</name>
<proteinExistence type="inferred from homology"/>
<reference evidence="4 5" key="1">
    <citation type="submission" date="2023-03" db="EMBL/GenBank/DDBJ databases">
        <title>YIM 152171 draft genome.</title>
        <authorList>
            <person name="Yang Z."/>
        </authorList>
    </citation>
    <scope>NUCLEOTIDE SEQUENCE [LARGE SCALE GENOMIC DNA]</scope>
    <source>
        <strain evidence="4 5">YIM 152171</strain>
    </source>
</reference>
<evidence type="ECO:0000256" key="1">
    <source>
        <dbReference type="ARBA" id="ARBA00006745"/>
    </source>
</evidence>
<dbReference type="Pfam" id="PF01979">
    <property type="entry name" value="Amidohydro_1"/>
    <property type="match status" value="1"/>
</dbReference>
<comment type="similarity">
    <text evidence="1">Belongs to the metallo-dependent hydrolases superfamily. ATZ/TRZ family.</text>
</comment>
<dbReference type="InterPro" id="IPR050287">
    <property type="entry name" value="MTA/SAH_deaminase"/>
</dbReference>
<accession>A0AAP3V1Q4</accession>
<organism evidence="4 5">
    <name type="scientific">Marinimicrococcus flavescens</name>
    <dbReference type="NCBI Taxonomy" id="3031815"/>
    <lineage>
        <taxon>Bacteria</taxon>
        <taxon>Pseudomonadati</taxon>
        <taxon>Pseudomonadota</taxon>
        <taxon>Alphaproteobacteria</taxon>
        <taxon>Geminicoccales</taxon>
        <taxon>Geminicoccaceae</taxon>
        <taxon>Marinimicrococcus</taxon>
    </lineage>
</organism>
<dbReference type="SUPFAM" id="SSF51556">
    <property type="entry name" value="Metallo-dependent hydrolases"/>
    <property type="match status" value="1"/>
</dbReference>
<sequence length="489" mass="52309">MSATSSAGAAGGAPITLVRGASWIVAWDEEQNRHVYRRNGDVAFAGGRLLQAGGRFAGEAADVIDGRGRMVMPGLVNVHAHSADEAMTKGLFEDVGTPALHGNQLYTYSQLLEDDPEALAPCTRVTLGGLLLSGVTTVVDLSVPYEGWIGELAASGMRVVAGPLFREARWRAHGWHRLDYEWDEAAGQRAFERALAVLDEAAADPSGRLSGILAPSQADTCSPGLLREVQGEARRRGLKVTLHAAQTMSELDEMLRRHGLGTVAWLEREGLLTPDLILGHGIYLDHHPRLRLRTAEDLGRLAAHGTGVAHCPVTFARTGMTLDSLGRYLRAGVKVGIGTDTWPYDMLEELRQAILCARITSGDVFDVSTGEAFHAATAGGADLLGRLDLGRLAPGACADLVLVDLEDPAMRPLHDPLRSLVHAAAGRAVRDVFVAGRRVVREGRLTSIDLPAAAAALEAAQRRAIARIPGRDPWGRGLEEIAPRALPMD</sequence>
<dbReference type="InterPro" id="IPR006680">
    <property type="entry name" value="Amidohydro-rel"/>
</dbReference>
<keyword evidence="2" id="KW-0378">Hydrolase</keyword>